<dbReference type="RefSeq" id="WP_225697671.1">
    <property type="nucleotide sequence ID" value="NZ_JAIXNE010000002.1"/>
</dbReference>
<accession>A0A9X1HSR8</accession>
<evidence type="ECO:0000259" key="10">
    <source>
        <dbReference type="PROSITE" id="PS52015"/>
    </source>
</evidence>
<keyword evidence="9" id="KW-0472">Membrane</keyword>
<dbReference type="Pfam" id="PF03544">
    <property type="entry name" value="TonB_C"/>
    <property type="match status" value="1"/>
</dbReference>
<proteinExistence type="inferred from homology"/>
<dbReference type="GO" id="GO:0098797">
    <property type="term" value="C:plasma membrane protein complex"/>
    <property type="evidence" value="ECO:0007669"/>
    <property type="project" value="TreeGrafter"/>
</dbReference>
<gene>
    <name evidence="11" type="ORF">LDX50_06735</name>
    <name evidence="12" type="ORF">LDX50_12705</name>
    <name evidence="13" type="ORF">LDX50_18425</name>
</gene>
<dbReference type="PANTHER" id="PTHR33446:SF2">
    <property type="entry name" value="PROTEIN TONB"/>
    <property type="match status" value="1"/>
</dbReference>
<dbReference type="PROSITE" id="PS51257">
    <property type="entry name" value="PROKAR_LIPOPROTEIN"/>
    <property type="match status" value="1"/>
</dbReference>
<evidence type="ECO:0000313" key="12">
    <source>
        <dbReference type="EMBL" id="MCA6075734.1"/>
    </source>
</evidence>
<dbReference type="Gene3D" id="3.30.1150.10">
    <property type="match status" value="1"/>
</dbReference>
<reference evidence="12" key="1">
    <citation type="submission" date="2021-09" db="EMBL/GenBank/DDBJ databases">
        <title>Fulvivirga sp. isolated from coastal sediment.</title>
        <authorList>
            <person name="Yu H."/>
        </authorList>
    </citation>
    <scope>NUCLEOTIDE SEQUENCE</scope>
    <source>
        <strain evidence="12">1062</strain>
    </source>
</reference>
<feature type="domain" description="TonB C-terminal" evidence="10">
    <location>
        <begin position="77"/>
        <end position="169"/>
    </location>
</feature>
<evidence type="ECO:0000256" key="5">
    <source>
        <dbReference type="ARBA" id="ARBA00022519"/>
    </source>
</evidence>
<comment type="similarity">
    <text evidence="2">Belongs to the TonB family.</text>
</comment>
<evidence type="ECO:0000256" key="3">
    <source>
        <dbReference type="ARBA" id="ARBA00022448"/>
    </source>
</evidence>
<keyword evidence="6" id="KW-0812">Transmembrane</keyword>
<dbReference type="InterPro" id="IPR037682">
    <property type="entry name" value="TonB_C"/>
</dbReference>
<evidence type="ECO:0000313" key="11">
    <source>
        <dbReference type="EMBL" id="MCA6074557.1"/>
    </source>
</evidence>
<dbReference type="GO" id="GO:0015031">
    <property type="term" value="P:protein transport"/>
    <property type="evidence" value="ECO:0007669"/>
    <property type="project" value="UniProtKB-KW"/>
</dbReference>
<dbReference type="EMBL" id="JAIXNE010000004">
    <property type="protein sequence ID" value="MCA6076862.1"/>
    <property type="molecule type" value="Genomic_DNA"/>
</dbReference>
<dbReference type="InterPro" id="IPR006260">
    <property type="entry name" value="TonB/TolA_C"/>
</dbReference>
<name>A0A9X1HSR8_9BACT</name>
<dbReference type="PROSITE" id="PS52015">
    <property type="entry name" value="TONB_CTD"/>
    <property type="match status" value="1"/>
</dbReference>
<dbReference type="InterPro" id="IPR051045">
    <property type="entry name" value="TonB-dependent_transducer"/>
</dbReference>
<evidence type="ECO:0000256" key="4">
    <source>
        <dbReference type="ARBA" id="ARBA00022475"/>
    </source>
</evidence>
<dbReference type="EMBL" id="JAIXNE010000002">
    <property type="protein sequence ID" value="MCA6074557.1"/>
    <property type="molecule type" value="Genomic_DNA"/>
</dbReference>
<comment type="subcellular location">
    <subcellularLocation>
        <location evidence="1">Cell inner membrane</location>
        <topology evidence="1">Single-pass membrane protein</topology>
        <orientation evidence="1">Periplasmic side</orientation>
    </subcellularLocation>
</comment>
<dbReference type="AlphaFoldDB" id="A0A9X1HSR8"/>
<keyword evidence="7" id="KW-0653">Protein transport</keyword>
<dbReference type="PANTHER" id="PTHR33446">
    <property type="entry name" value="PROTEIN TONB-RELATED"/>
    <property type="match status" value="1"/>
</dbReference>
<evidence type="ECO:0000313" key="13">
    <source>
        <dbReference type="EMBL" id="MCA6076862.1"/>
    </source>
</evidence>
<dbReference type="EMBL" id="JAIXNE010000003">
    <property type="protein sequence ID" value="MCA6075734.1"/>
    <property type="molecule type" value="Genomic_DNA"/>
</dbReference>
<evidence type="ECO:0000313" key="14">
    <source>
        <dbReference type="Proteomes" id="UP001139409"/>
    </source>
</evidence>
<organism evidence="12 14">
    <name type="scientific">Fulvivirga sedimenti</name>
    <dbReference type="NCBI Taxonomy" id="2879465"/>
    <lineage>
        <taxon>Bacteria</taxon>
        <taxon>Pseudomonadati</taxon>
        <taxon>Bacteroidota</taxon>
        <taxon>Cytophagia</taxon>
        <taxon>Cytophagales</taxon>
        <taxon>Fulvivirgaceae</taxon>
        <taxon>Fulvivirga</taxon>
    </lineage>
</organism>
<evidence type="ECO:0000256" key="8">
    <source>
        <dbReference type="ARBA" id="ARBA00022989"/>
    </source>
</evidence>
<evidence type="ECO:0000256" key="7">
    <source>
        <dbReference type="ARBA" id="ARBA00022927"/>
    </source>
</evidence>
<dbReference type="SUPFAM" id="SSF74653">
    <property type="entry name" value="TolA/TonB C-terminal domain"/>
    <property type="match status" value="1"/>
</dbReference>
<dbReference type="NCBIfam" id="TIGR01352">
    <property type="entry name" value="tonB_Cterm"/>
    <property type="match status" value="1"/>
</dbReference>
<keyword evidence="4" id="KW-1003">Cell membrane</keyword>
<evidence type="ECO:0000256" key="6">
    <source>
        <dbReference type="ARBA" id="ARBA00022692"/>
    </source>
</evidence>
<dbReference type="GO" id="GO:0031992">
    <property type="term" value="F:energy transducer activity"/>
    <property type="evidence" value="ECO:0007669"/>
    <property type="project" value="TreeGrafter"/>
</dbReference>
<keyword evidence="14" id="KW-1185">Reference proteome</keyword>
<keyword evidence="3" id="KW-0813">Transport</keyword>
<sequence length="169" mass="18829">MLLKRIIPIVFMGGALLFACNPQPSETEVIDADDMEEVMDDAEEQSGVIKEGQDFFIDEEGNMVYTFLTEENMPSFAGPGTLNDFVRENLTYPIEARENESEGTVVVDFVVAPDGSIRDARVTKPAEDELLNTEALRVVNLMPAWNPAMKDGAPVAYRFSLPVVFKFEE</sequence>
<dbReference type="Proteomes" id="UP001139409">
    <property type="component" value="Unassembled WGS sequence"/>
</dbReference>
<evidence type="ECO:0000256" key="2">
    <source>
        <dbReference type="ARBA" id="ARBA00006555"/>
    </source>
</evidence>
<comment type="caution">
    <text evidence="12">The sequence shown here is derived from an EMBL/GenBank/DDBJ whole genome shotgun (WGS) entry which is preliminary data.</text>
</comment>
<evidence type="ECO:0000256" key="1">
    <source>
        <dbReference type="ARBA" id="ARBA00004383"/>
    </source>
</evidence>
<keyword evidence="5" id="KW-0997">Cell inner membrane</keyword>
<evidence type="ECO:0000256" key="9">
    <source>
        <dbReference type="ARBA" id="ARBA00023136"/>
    </source>
</evidence>
<protein>
    <submittedName>
        <fullName evidence="12">Energy transducer TonB</fullName>
    </submittedName>
</protein>
<keyword evidence="8" id="KW-1133">Transmembrane helix</keyword>
<dbReference type="GO" id="GO:0055085">
    <property type="term" value="P:transmembrane transport"/>
    <property type="evidence" value="ECO:0007669"/>
    <property type="project" value="InterPro"/>
</dbReference>